<evidence type="ECO:0000256" key="1">
    <source>
        <dbReference type="SAM" id="MobiDB-lite"/>
    </source>
</evidence>
<sequence>MLKNSRCLSRGRKPLSDISNGDKISRACKQEANKGAGVSPRDRLLLARADLSKLVSEIDELFILASEDKSRKDEGTQEVESFIRLVSDMRSSLKSWVPRLKQALKCQPVDPETSADKPDSHVIGERNCVPADPELDLIVSSSPLVSWRNGACTIESGRQLFLLTPLHKLRPTVPRFSESSKLFPKWKKHGTCSVSALPDVEESTYLESTVAPTAATLSALKTTKDLFHDPNPSVKISPLKTCSLLGSASASLRRDNKIVAAHRGTPWTAAKSTQMDDASSFSGPSSSGGEEEITRTLTSKYPELFGLQLAHNPFLRRKEVDETLDWFLSPPKTCVLLEPVDDKVLLHSSGVGSRRAVGLEAAATPAWRSTGKGKNAGEATLKRELWTKFEAVSTKGLQYDRSVLQQISRNRFLDMLEEVS</sequence>
<gene>
    <name evidence="2" type="ORF">SI8410_17020761</name>
</gene>
<proteinExistence type="predicted"/>
<feature type="compositionally biased region" description="Low complexity" evidence="1">
    <location>
        <begin position="279"/>
        <end position="288"/>
    </location>
</feature>
<organism evidence="2 3">
    <name type="scientific">Spirodela intermedia</name>
    <name type="common">Intermediate duckweed</name>
    <dbReference type="NCBI Taxonomy" id="51605"/>
    <lineage>
        <taxon>Eukaryota</taxon>
        <taxon>Viridiplantae</taxon>
        <taxon>Streptophyta</taxon>
        <taxon>Embryophyta</taxon>
        <taxon>Tracheophyta</taxon>
        <taxon>Spermatophyta</taxon>
        <taxon>Magnoliopsida</taxon>
        <taxon>Liliopsida</taxon>
        <taxon>Araceae</taxon>
        <taxon>Lemnoideae</taxon>
        <taxon>Spirodela</taxon>
    </lineage>
</organism>
<reference evidence="2" key="1">
    <citation type="submission" date="2020-02" db="EMBL/GenBank/DDBJ databases">
        <authorList>
            <person name="Scholz U."/>
            <person name="Mascher M."/>
            <person name="Fiebig A."/>
        </authorList>
    </citation>
    <scope>NUCLEOTIDE SEQUENCE</scope>
</reference>
<dbReference type="Proteomes" id="UP000663760">
    <property type="component" value="Chromosome 17"/>
</dbReference>
<name>A0A7I8LJ64_SPIIN</name>
<protein>
    <submittedName>
        <fullName evidence="2">Uncharacterized protein</fullName>
    </submittedName>
</protein>
<dbReference type="PANTHER" id="PTHR37238:SF1">
    <property type="entry name" value="OS05G0532500 PROTEIN"/>
    <property type="match status" value="1"/>
</dbReference>
<feature type="region of interest" description="Disordered" evidence="1">
    <location>
        <begin position="269"/>
        <end position="294"/>
    </location>
</feature>
<dbReference type="OrthoDB" id="1933187at2759"/>
<feature type="region of interest" description="Disordered" evidence="1">
    <location>
        <begin position="1"/>
        <end position="23"/>
    </location>
</feature>
<evidence type="ECO:0000313" key="3">
    <source>
        <dbReference type="Proteomes" id="UP000663760"/>
    </source>
</evidence>
<dbReference type="EMBL" id="LR746280">
    <property type="protein sequence ID" value="CAA7410083.1"/>
    <property type="molecule type" value="Genomic_DNA"/>
</dbReference>
<dbReference type="PANTHER" id="PTHR37238">
    <property type="entry name" value="OS05G0532500 PROTEIN"/>
    <property type="match status" value="1"/>
</dbReference>
<dbReference type="AlphaFoldDB" id="A0A7I8LJ64"/>
<evidence type="ECO:0000313" key="2">
    <source>
        <dbReference type="EMBL" id="CAA7410083.1"/>
    </source>
</evidence>
<accession>A0A7I8LJ64</accession>
<keyword evidence="3" id="KW-1185">Reference proteome</keyword>